<accession>A0A0F9KBH7</accession>
<name>A0A0F9KBH7_9ZZZZ</name>
<proteinExistence type="predicted"/>
<gene>
    <name evidence="1" type="ORF">LCGC14_1349210</name>
</gene>
<comment type="caution">
    <text evidence="1">The sequence shown here is derived from an EMBL/GenBank/DDBJ whole genome shotgun (WGS) entry which is preliminary data.</text>
</comment>
<evidence type="ECO:0000313" key="1">
    <source>
        <dbReference type="EMBL" id="KKM79509.1"/>
    </source>
</evidence>
<organism evidence="1">
    <name type="scientific">marine sediment metagenome</name>
    <dbReference type="NCBI Taxonomy" id="412755"/>
    <lineage>
        <taxon>unclassified sequences</taxon>
        <taxon>metagenomes</taxon>
        <taxon>ecological metagenomes</taxon>
    </lineage>
</organism>
<reference evidence="1" key="1">
    <citation type="journal article" date="2015" name="Nature">
        <title>Complex archaea that bridge the gap between prokaryotes and eukaryotes.</title>
        <authorList>
            <person name="Spang A."/>
            <person name="Saw J.H."/>
            <person name="Jorgensen S.L."/>
            <person name="Zaremba-Niedzwiedzka K."/>
            <person name="Martijn J."/>
            <person name="Lind A.E."/>
            <person name="van Eijk R."/>
            <person name="Schleper C."/>
            <person name="Guy L."/>
            <person name="Ettema T.J."/>
        </authorList>
    </citation>
    <scope>NUCLEOTIDE SEQUENCE</scope>
</reference>
<sequence>MLRKFLNLFVIPYILTAIKDHRKLPKVRAKLAKAQADFDHVREIAERHRRGGLELKALYETQIESMKFPTACYGRGCVAMVASDTVYASRMLRSIDRDIAEEKDGKEQGSNPG</sequence>
<dbReference type="EMBL" id="LAZR01008323">
    <property type="protein sequence ID" value="KKM79509.1"/>
    <property type="molecule type" value="Genomic_DNA"/>
</dbReference>
<dbReference type="AlphaFoldDB" id="A0A0F9KBH7"/>
<protein>
    <submittedName>
        <fullName evidence="1">Uncharacterized protein</fullName>
    </submittedName>
</protein>